<dbReference type="RefSeq" id="XP_024693424.1">
    <property type="nucleotide sequence ID" value="XM_024832750.1"/>
</dbReference>
<evidence type="ECO:0000313" key="2">
    <source>
        <dbReference type="EMBL" id="PKY04830.1"/>
    </source>
</evidence>
<evidence type="ECO:0000313" key="3">
    <source>
        <dbReference type="Proteomes" id="UP000234254"/>
    </source>
</evidence>
<accession>A0A2I1D4P1</accession>
<dbReference type="GeneID" id="36540272"/>
<feature type="region of interest" description="Disordered" evidence="1">
    <location>
        <begin position="20"/>
        <end position="44"/>
    </location>
</feature>
<dbReference type="Proteomes" id="UP000234254">
    <property type="component" value="Unassembled WGS sequence"/>
</dbReference>
<dbReference type="VEuPathDB" id="FungiDB:P168DRAFT_140057"/>
<evidence type="ECO:0000256" key="1">
    <source>
        <dbReference type="SAM" id="MobiDB-lite"/>
    </source>
</evidence>
<protein>
    <submittedName>
        <fullName evidence="2">Uncharacterized protein</fullName>
    </submittedName>
</protein>
<proteinExistence type="predicted"/>
<dbReference type="AlphaFoldDB" id="A0A2I1D4P1"/>
<comment type="caution">
    <text evidence="2">The sequence shown here is derived from an EMBL/GenBank/DDBJ whole genome shotgun (WGS) entry which is preliminary data.</text>
</comment>
<name>A0A2I1D4P1_ASPC2</name>
<gene>
    <name evidence="2" type="ORF">P168DRAFT_140057</name>
</gene>
<keyword evidence="3" id="KW-1185">Reference proteome</keyword>
<organism evidence="2 3">
    <name type="scientific">Aspergillus campestris (strain IBT 28561)</name>
    <dbReference type="NCBI Taxonomy" id="1392248"/>
    <lineage>
        <taxon>Eukaryota</taxon>
        <taxon>Fungi</taxon>
        <taxon>Dikarya</taxon>
        <taxon>Ascomycota</taxon>
        <taxon>Pezizomycotina</taxon>
        <taxon>Eurotiomycetes</taxon>
        <taxon>Eurotiomycetidae</taxon>
        <taxon>Eurotiales</taxon>
        <taxon>Aspergillaceae</taxon>
        <taxon>Aspergillus</taxon>
        <taxon>Aspergillus subgen. Circumdati</taxon>
    </lineage>
</organism>
<feature type="compositionally biased region" description="Low complexity" evidence="1">
    <location>
        <begin position="20"/>
        <end position="32"/>
    </location>
</feature>
<dbReference type="EMBL" id="MSFM01000005">
    <property type="protein sequence ID" value="PKY04830.1"/>
    <property type="molecule type" value="Genomic_DNA"/>
</dbReference>
<reference evidence="2" key="1">
    <citation type="submission" date="2016-12" db="EMBL/GenBank/DDBJ databases">
        <title>The genomes of Aspergillus section Nigri reveals drivers in fungal speciation.</title>
        <authorList>
            <consortium name="DOE Joint Genome Institute"/>
            <person name="Vesth T.C."/>
            <person name="Nybo J."/>
            <person name="Theobald S."/>
            <person name="Brandl J."/>
            <person name="Frisvad J.C."/>
            <person name="Nielsen K.F."/>
            <person name="Lyhne E.K."/>
            <person name="Kogle M.E."/>
            <person name="Kuo A."/>
            <person name="Riley R."/>
            <person name="Clum A."/>
            <person name="Nolan M."/>
            <person name="Lipzen A."/>
            <person name="Salamov A."/>
            <person name="Henrissat B."/>
            <person name="Wiebenga A."/>
            <person name="De vries R.P."/>
            <person name="Grigoriev I.V."/>
            <person name="Mortensen U.H."/>
            <person name="Andersen M.R."/>
            <person name="Baker S.E."/>
        </authorList>
    </citation>
    <scope>NUCLEOTIDE SEQUENCE</scope>
    <source>
        <strain evidence="2">IBT 28561</strain>
    </source>
</reference>
<sequence length="171" mass="19074">MGTCGGLPPLVDQLSLAHLGHSGQQPSSQPQHPRTRTVKSSQPWQARYVEATASQSIDRSVNQENPSIQPFSSEHIRLSDEEETWHPITQWGPTVEQTGMYLYLQAINHNHPSDTPGTRLESKDAACNAQRYDCPLRRRKDSWVASGRGGNSVVSGERALYRGLDWTWVLG</sequence>